<evidence type="ECO:0000256" key="1">
    <source>
        <dbReference type="ARBA" id="ARBA00023125"/>
    </source>
</evidence>
<evidence type="ECO:0000313" key="4">
    <source>
        <dbReference type="EMBL" id="NDL62186.1"/>
    </source>
</evidence>
<name>A0A845SGJ6_9GAMM</name>
<dbReference type="PANTHER" id="PTHR30328">
    <property type="entry name" value="TRANSCRIPTIONAL REPRESSOR"/>
    <property type="match status" value="1"/>
</dbReference>
<gene>
    <name evidence="4" type="ORF">GRH90_05380</name>
</gene>
<feature type="domain" description="HTH tetR-type" evidence="3">
    <location>
        <begin position="39"/>
        <end position="99"/>
    </location>
</feature>
<dbReference type="InterPro" id="IPR001647">
    <property type="entry name" value="HTH_TetR"/>
</dbReference>
<dbReference type="GO" id="GO:0045892">
    <property type="term" value="P:negative regulation of DNA-templated transcription"/>
    <property type="evidence" value="ECO:0007669"/>
    <property type="project" value="InterPro"/>
</dbReference>
<proteinExistence type="predicted"/>
<comment type="caution">
    <text evidence="4">The sequence shown here is derived from an EMBL/GenBank/DDBJ whole genome shotgun (WGS) entry which is preliminary data.</text>
</comment>
<evidence type="ECO:0000313" key="5">
    <source>
        <dbReference type="Proteomes" id="UP000461443"/>
    </source>
</evidence>
<evidence type="ECO:0000259" key="3">
    <source>
        <dbReference type="PROSITE" id="PS50977"/>
    </source>
</evidence>
<dbReference type="Pfam" id="PF00440">
    <property type="entry name" value="TetR_N"/>
    <property type="match status" value="1"/>
</dbReference>
<dbReference type="EMBL" id="WUBS01000003">
    <property type="protein sequence ID" value="NDL62186.1"/>
    <property type="molecule type" value="Genomic_DNA"/>
</dbReference>
<sequence>MIPSSIIRPITGATPPEAREARARLAGVEDSAGKGRIRLDNEAAILLAAERIFARYGFRGATMAMIADEARLPKPNIHYYFGNKHRLYLTVLDRILGDWLSPLDYFHPAACPRAVIERYVRAKMAFTFARPAASKLFASEILAGAPLALPLLATTLRQLVESKAAVIDGWITQGKLRRLDSTHLFFSIWAMTQTYADFDAQIAAVMGGAPMDQPERERATAHVVSAVFRICGLDEAETPA</sequence>
<dbReference type="AlphaFoldDB" id="A0A845SGJ6"/>
<dbReference type="Gene3D" id="1.10.357.10">
    <property type="entry name" value="Tetracycline Repressor, domain 2"/>
    <property type="match status" value="1"/>
</dbReference>
<dbReference type="SUPFAM" id="SSF46689">
    <property type="entry name" value="Homeodomain-like"/>
    <property type="match status" value="1"/>
</dbReference>
<feature type="DNA-binding region" description="H-T-H motif" evidence="2">
    <location>
        <begin position="62"/>
        <end position="81"/>
    </location>
</feature>
<dbReference type="PRINTS" id="PR00455">
    <property type="entry name" value="HTHTETR"/>
</dbReference>
<dbReference type="InterPro" id="IPR050109">
    <property type="entry name" value="HTH-type_TetR-like_transc_reg"/>
</dbReference>
<organism evidence="4 5">
    <name type="scientific">Acerihabitans arboris</name>
    <dbReference type="NCBI Taxonomy" id="2691583"/>
    <lineage>
        <taxon>Bacteria</taxon>
        <taxon>Pseudomonadati</taxon>
        <taxon>Pseudomonadota</taxon>
        <taxon>Gammaproteobacteria</taxon>
        <taxon>Enterobacterales</taxon>
        <taxon>Pectobacteriaceae</taxon>
        <taxon>Acerihabitans</taxon>
    </lineage>
</organism>
<keyword evidence="5" id="KW-1185">Reference proteome</keyword>
<dbReference type="RefSeq" id="WP_162364880.1">
    <property type="nucleotide sequence ID" value="NZ_WUBS01000003.1"/>
</dbReference>
<dbReference type="InterPro" id="IPR036271">
    <property type="entry name" value="Tet_transcr_reg_TetR-rel_C_sf"/>
</dbReference>
<dbReference type="SUPFAM" id="SSF48498">
    <property type="entry name" value="Tetracyclin repressor-like, C-terminal domain"/>
    <property type="match status" value="1"/>
</dbReference>
<keyword evidence="1 2" id="KW-0238">DNA-binding</keyword>
<dbReference type="InterPro" id="IPR009057">
    <property type="entry name" value="Homeodomain-like_sf"/>
</dbReference>
<dbReference type="PROSITE" id="PS50977">
    <property type="entry name" value="HTH_TETR_2"/>
    <property type="match status" value="1"/>
</dbReference>
<dbReference type="Proteomes" id="UP000461443">
    <property type="component" value="Unassembled WGS sequence"/>
</dbReference>
<dbReference type="Pfam" id="PF08362">
    <property type="entry name" value="TetR_C_3"/>
    <property type="match status" value="1"/>
</dbReference>
<dbReference type="InterPro" id="IPR013573">
    <property type="entry name" value="Tscrpt_reg_YcdC_C"/>
</dbReference>
<accession>A0A845SGJ6</accession>
<protein>
    <submittedName>
        <fullName evidence="4">TetR family transcriptional regulator</fullName>
    </submittedName>
</protein>
<dbReference type="PANTHER" id="PTHR30328:SF54">
    <property type="entry name" value="HTH-TYPE TRANSCRIPTIONAL REPRESSOR SCO4008"/>
    <property type="match status" value="1"/>
</dbReference>
<reference evidence="4 5" key="1">
    <citation type="submission" date="2019-12" db="EMBL/GenBank/DDBJ databases">
        <authorList>
            <person name="Lee S.D."/>
        </authorList>
    </citation>
    <scope>NUCLEOTIDE SEQUENCE [LARGE SCALE GENOMIC DNA]</scope>
    <source>
        <strain evidence="4 5">SAP-6</strain>
    </source>
</reference>
<dbReference type="Gene3D" id="1.10.10.60">
    <property type="entry name" value="Homeodomain-like"/>
    <property type="match status" value="1"/>
</dbReference>
<dbReference type="GO" id="GO:0003677">
    <property type="term" value="F:DNA binding"/>
    <property type="evidence" value="ECO:0007669"/>
    <property type="project" value="UniProtKB-UniRule"/>
</dbReference>
<evidence type="ECO:0000256" key="2">
    <source>
        <dbReference type="PROSITE-ProRule" id="PRU00335"/>
    </source>
</evidence>
<reference evidence="4 5" key="2">
    <citation type="submission" date="2020-02" db="EMBL/GenBank/DDBJ databases">
        <title>The new genus of Enterobacteriales.</title>
        <authorList>
            <person name="Kim I.S."/>
        </authorList>
    </citation>
    <scope>NUCLEOTIDE SEQUENCE [LARGE SCALE GENOMIC DNA]</scope>
    <source>
        <strain evidence="4 5">SAP-6</strain>
    </source>
</reference>